<organism evidence="9 10">
    <name type="scientific">Gambusia affinis</name>
    <name type="common">Western mosquitofish</name>
    <name type="synonym">Heterandria affinis</name>
    <dbReference type="NCBI Taxonomy" id="33528"/>
    <lineage>
        <taxon>Eukaryota</taxon>
        <taxon>Metazoa</taxon>
        <taxon>Chordata</taxon>
        <taxon>Craniata</taxon>
        <taxon>Vertebrata</taxon>
        <taxon>Euteleostomi</taxon>
        <taxon>Actinopterygii</taxon>
        <taxon>Neopterygii</taxon>
        <taxon>Teleostei</taxon>
        <taxon>Neoteleostei</taxon>
        <taxon>Acanthomorphata</taxon>
        <taxon>Ovalentaria</taxon>
        <taxon>Atherinomorphae</taxon>
        <taxon>Cyprinodontiformes</taxon>
        <taxon>Poeciliidae</taxon>
        <taxon>Poeciliinae</taxon>
        <taxon>Gambusia</taxon>
    </lineage>
</organism>
<keyword evidence="6" id="KW-0966">Cell projection</keyword>
<name>A0A315VZ09_GAMAF</name>
<evidence type="ECO:0000256" key="6">
    <source>
        <dbReference type="ARBA" id="ARBA00023273"/>
    </source>
</evidence>
<comment type="caution">
    <text evidence="9">The sequence shown here is derived from an EMBL/GenBank/DDBJ whole genome shotgun (WGS) entry which is preliminary data.</text>
</comment>
<dbReference type="PANTHER" id="PTHR21547:SF0">
    <property type="entry name" value="CLUSTERIN-ASSOCIATED PROTEIN 1"/>
    <property type="match status" value="1"/>
</dbReference>
<protein>
    <recommendedName>
        <fullName evidence="11">Clusterin-associated protein 1</fullName>
    </recommendedName>
</protein>
<dbReference type="EMBL" id="NHOQ01000815">
    <property type="protein sequence ID" value="PWA28598.1"/>
    <property type="molecule type" value="Genomic_DNA"/>
</dbReference>
<dbReference type="InterPro" id="IPR019366">
    <property type="entry name" value="Clusterin-associated_protein-1"/>
</dbReference>
<feature type="compositionally biased region" description="Acidic residues" evidence="8">
    <location>
        <begin position="361"/>
        <end position="391"/>
    </location>
</feature>
<evidence type="ECO:0000256" key="2">
    <source>
        <dbReference type="ARBA" id="ARBA00008340"/>
    </source>
</evidence>
<accession>A0A315VZ09</accession>
<keyword evidence="3" id="KW-0970">Cilium biogenesis/degradation</keyword>
<evidence type="ECO:0000256" key="7">
    <source>
        <dbReference type="SAM" id="Coils"/>
    </source>
</evidence>
<gene>
    <name evidence="9" type="ORF">CCH79_00013496</name>
</gene>
<dbReference type="Pfam" id="PF10234">
    <property type="entry name" value="Cluap1"/>
    <property type="match status" value="1"/>
</dbReference>
<keyword evidence="5" id="KW-0969">Cilium</keyword>
<evidence type="ECO:0000256" key="3">
    <source>
        <dbReference type="ARBA" id="ARBA00022794"/>
    </source>
</evidence>
<keyword evidence="4 7" id="KW-0175">Coiled coil</keyword>
<evidence type="ECO:0000256" key="4">
    <source>
        <dbReference type="ARBA" id="ARBA00023054"/>
    </source>
</evidence>
<dbReference type="GO" id="GO:0030992">
    <property type="term" value="C:intraciliary transport particle B"/>
    <property type="evidence" value="ECO:0007669"/>
    <property type="project" value="TreeGrafter"/>
</dbReference>
<feature type="coiled-coil region" evidence="7">
    <location>
        <begin position="184"/>
        <end position="278"/>
    </location>
</feature>
<comment type="subcellular location">
    <subcellularLocation>
        <location evidence="1">Cell projection</location>
        <location evidence="1">Cilium</location>
    </subcellularLocation>
</comment>
<dbReference type="GO" id="GO:0060271">
    <property type="term" value="P:cilium assembly"/>
    <property type="evidence" value="ECO:0007669"/>
    <property type="project" value="TreeGrafter"/>
</dbReference>
<dbReference type="STRING" id="33528.ENSGAFP00000021151"/>
<feature type="compositionally biased region" description="Acidic residues" evidence="8">
    <location>
        <begin position="289"/>
        <end position="303"/>
    </location>
</feature>
<keyword evidence="10" id="KW-1185">Reference proteome</keyword>
<evidence type="ECO:0000256" key="8">
    <source>
        <dbReference type="SAM" id="MobiDB-lite"/>
    </source>
</evidence>
<evidence type="ECO:0008006" key="11">
    <source>
        <dbReference type="Google" id="ProtNLM"/>
    </source>
</evidence>
<feature type="compositionally biased region" description="Basic and acidic residues" evidence="8">
    <location>
        <begin position="346"/>
        <end position="360"/>
    </location>
</feature>
<comment type="similarity">
    <text evidence="2">Belongs to the CLUAP1 family.</text>
</comment>
<proteinExistence type="inferred from homology"/>
<dbReference type="GO" id="GO:0005815">
    <property type="term" value="C:microtubule organizing center"/>
    <property type="evidence" value="ECO:0007669"/>
    <property type="project" value="TreeGrafter"/>
</dbReference>
<evidence type="ECO:0000256" key="5">
    <source>
        <dbReference type="ARBA" id="ARBA00023069"/>
    </source>
</evidence>
<feature type="region of interest" description="Disordered" evidence="8">
    <location>
        <begin position="281"/>
        <end position="418"/>
    </location>
</feature>
<dbReference type="GO" id="GO:0005929">
    <property type="term" value="C:cilium"/>
    <property type="evidence" value="ECO:0007669"/>
    <property type="project" value="UniProtKB-SubCell"/>
</dbReference>
<dbReference type="PANTHER" id="PTHR21547">
    <property type="entry name" value="CLUSTERIN ASSOCIATED PROTEIN 1"/>
    <property type="match status" value="1"/>
</dbReference>
<evidence type="ECO:0000313" key="9">
    <source>
        <dbReference type="EMBL" id="PWA28598.1"/>
    </source>
</evidence>
<feature type="non-terminal residue" evidence="9">
    <location>
        <position position="1"/>
    </location>
</feature>
<dbReference type="Proteomes" id="UP000250572">
    <property type="component" value="Unassembled WGS sequence"/>
</dbReference>
<evidence type="ECO:0000313" key="10">
    <source>
        <dbReference type="Proteomes" id="UP000250572"/>
    </source>
</evidence>
<evidence type="ECO:0000256" key="1">
    <source>
        <dbReference type="ARBA" id="ARBA00004138"/>
    </source>
</evidence>
<dbReference type="AlphaFoldDB" id="A0A315VZ09"/>
<feature type="compositionally biased region" description="Low complexity" evidence="8">
    <location>
        <begin position="397"/>
        <end position="408"/>
    </location>
</feature>
<sequence>VNMSFRDLKNFTEMMRALGYPRLISMENFTTPNFTLVSEILIWLVKRYEPHVDIPTDVDTESDRIFFIKAVVQFMATKAHIKLNTKHLYQADGYAVKEMLKITSVLYNAMKTKQMALEDAVEEDSNKFKFDLGSRISELKAARQLASEITSRGASLYDLLGKEAELREIVERIKEMISNVVSDEASLDAKIEKKKQDLERHQKRLQTLQSVRPAFMDEYEKIEEELQKQYEVFVEKFRNLTYLESQLDEYHRLEQERFEEAENTLRIMQHKLREEERDLMKGSLKDSDSDLDVPEDEESDSDLEESRPSKPQPSRNAPVAGRGARFTGNMQGEDSDDGVLAASRRSVPESKKQRKGKTEDSEIDADEDDEEDEDEDEEGEEEERREEDESLEVLLSRNNRPPRGGVRPALLEESDDDF</sequence>
<reference evidence="9 10" key="1">
    <citation type="journal article" date="2018" name="G3 (Bethesda)">
        <title>A High-Quality Reference Genome for the Invasive Mosquitofish Gambusia affinis Using a Chicago Library.</title>
        <authorList>
            <person name="Hoffberg S.L."/>
            <person name="Troendle N.J."/>
            <person name="Glenn T.C."/>
            <person name="Mahmud O."/>
            <person name="Louha S."/>
            <person name="Chalopin D."/>
            <person name="Bennetzen J.L."/>
            <person name="Mauricio R."/>
        </authorList>
    </citation>
    <scope>NUCLEOTIDE SEQUENCE [LARGE SCALE GENOMIC DNA]</scope>
    <source>
        <strain evidence="9">NE01/NJP1002.9</strain>
        <tissue evidence="9">Muscle</tissue>
    </source>
</reference>